<evidence type="ECO:0000256" key="5">
    <source>
        <dbReference type="ARBA" id="ARBA00022989"/>
    </source>
</evidence>
<evidence type="ECO:0000256" key="10">
    <source>
        <dbReference type="SAM" id="MobiDB-lite"/>
    </source>
</evidence>
<evidence type="ECO:0000313" key="15">
    <source>
        <dbReference type="EMBL" id="OUC48067.1"/>
    </source>
</evidence>
<feature type="transmembrane region" description="Helical" evidence="11">
    <location>
        <begin position="485"/>
        <end position="508"/>
    </location>
</feature>
<evidence type="ECO:0000256" key="9">
    <source>
        <dbReference type="PROSITE-ProRule" id="PRU00090"/>
    </source>
</evidence>
<evidence type="ECO:0000256" key="1">
    <source>
        <dbReference type="ARBA" id="ARBA00004141"/>
    </source>
</evidence>
<evidence type="ECO:0000256" key="11">
    <source>
        <dbReference type="SAM" id="Phobius"/>
    </source>
</evidence>
<keyword evidence="3" id="KW-0217">Developmental protein</keyword>
<keyword evidence="6 11" id="KW-0472">Membrane</keyword>
<keyword evidence="4 11" id="KW-0812">Transmembrane</keyword>
<dbReference type="SMART" id="SM01330">
    <property type="entry name" value="Frizzled"/>
    <property type="match status" value="1"/>
</dbReference>
<dbReference type="Proteomes" id="UP000243006">
    <property type="component" value="Unassembled WGS sequence"/>
</dbReference>
<feature type="non-terminal residue" evidence="15">
    <location>
        <position position="794"/>
    </location>
</feature>
<evidence type="ECO:0000313" key="16">
    <source>
        <dbReference type="Proteomes" id="UP000243006"/>
    </source>
</evidence>
<feature type="disulfide bond" evidence="9">
    <location>
        <begin position="123"/>
        <end position="164"/>
    </location>
</feature>
<dbReference type="GO" id="GO:0005886">
    <property type="term" value="C:plasma membrane"/>
    <property type="evidence" value="ECO:0007669"/>
    <property type="project" value="TreeGrafter"/>
</dbReference>
<evidence type="ECO:0000256" key="7">
    <source>
        <dbReference type="ARBA" id="ARBA00023157"/>
    </source>
</evidence>
<keyword evidence="8" id="KW-0675">Receptor</keyword>
<feature type="disulfide bond" evidence="9">
    <location>
        <begin position="96"/>
        <end position="134"/>
    </location>
</feature>
<feature type="compositionally biased region" description="Basic and acidic residues" evidence="10">
    <location>
        <begin position="228"/>
        <end position="239"/>
    </location>
</feature>
<dbReference type="Gene3D" id="1.20.1070.10">
    <property type="entry name" value="Rhodopsin 7-helix transmembrane proteins"/>
    <property type="match status" value="1"/>
</dbReference>
<feature type="disulfide bond" evidence="9">
    <location>
        <begin position="127"/>
        <end position="151"/>
    </location>
</feature>
<sequence length="794" mass="89742">MQQQRQRRQLLFPLFFWSIVVQLLPAMCHQLPPPMVPLLTVIRQLENEHYCQPIEVTMCKDLPYNFTSMPNFVGNEDQTEAELQLTTFLPLIQIQCSSQLKFFLCSVYVPMCTDKVNIPIGPCRPLCESVRRCCEPMLKQFGFPWPALLNCSKFHPENNAQAMCMRGPSQDHNSVCFGDTHVAVDESFALPPHTDPPTAVDDRRYPNNYPHDIYNKYNNHHYHHNHNGHADTDRYDIQPHHQNNYNHHNNIRHHNNNNNHYPYHHKGDDEKKEERSSPSPDNGRGFVRLNKTGQCVQLCRSNVLFDDEQKRNAEILMLVFAAACSVLSIAALAFQFCKPRVLLRHPDVPTLYICICYACATVPYWIRAAGRDSLACTQYPGTVPTTTIIAGFGLQQIRCTVVAILLYYFTMASHLWWIILCLGWLLVGPLGYGVDKLQKRSFTFHCFVWFTALIKVIVVFIMKTVDADELTGMCFVGNQSRQGLQFLLVPQTIYLVVGLVPLTLGLVIKLRDFLQRGNPQQPGRPQPSHTTAQHFFSAPNASASAFNSPLVQTPTPNPLSQPLLRPDGLTSTGLLAAFYVVPQACLIACYVYEYFNREDWLSDSTKNPSYETFVVKIVASFSYGIVCSGFLLWRRTCDRSMLPRAPVKVQQTALTAPIPFPGLCMPVMNPHSTSPSATAAANVAAAQRVALLKEQQYQRRFHNLDDHYMADCILIIECETDASGERLRLSVSVLLYRVFHSTALVQCLPTASDTAVHNMHICIPYVNEVANGKANFVDAGTQANTELESTWSDL</sequence>
<comment type="similarity">
    <text evidence="2">Belongs to the G-protein coupled receptor Fz/Smo family.</text>
</comment>
<organism evidence="15 16">
    <name type="scientific">Trichinella nativa</name>
    <dbReference type="NCBI Taxonomy" id="6335"/>
    <lineage>
        <taxon>Eukaryota</taxon>
        <taxon>Metazoa</taxon>
        <taxon>Ecdysozoa</taxon>
        <taxon>Nematoda</taxon>
        <taxon>Enoplea</taxon>
        <taxon>Dorylaimia</taxon>
        <taxon>Trichinellida</taxon>
        <taxon>Trichinellidae</taxon>
        <taxon>Trichinella</taxon>
    </lineage>
</organism>
<feature type="disulfide bond" evidence="9">
    <location>
        <begin position="59"/>
        <end position="105"/>
    </location>
</feature>
<feature type="compositionally biased region" description="Basic residues" evidence="10">
    <location>
        <begin position="218"/>
        <end position="227"/>
    </location>
</feature>
<evidence type="ECO:0000256" key="8">
    <source>
        <dbReference type="ARBA" id="ARBA00023170"/>
    </source>
</evidence>
<dbReference type="Pfam" id="PF01392">
    <property type="entry name" value="Fz"/>
    <property type="match status" value="1"/>
</dbReference>
<evidence type="ECO:0000256" key="6">
    <source>
        <dbReference type="ARBA" id="ARBA00023136"/>
    </source>
</evidence>
<evidence type="ECO:0000259" key="13">
    <source>
        <dbReference type="PROSITE" id="PS50038"/>
    </source>
</evidence>
<feature type="signal peptide" evidence="12">
    <location>
        <begin position="1"/>
        <end position="28"/>
    </location>
</feature>
<feature type="region of interest" description="Disordered" evidence="10">
    <location>
        <begin position="187"/>
        <end position="286"/>
    </location>
</feature>
<dbReference type="InterPro" id="IPR000539">
    <property type="entry name" value="Frizzled/Smoothened_7TM"/>
</dbReference>
<evidence type="ECO:0000259" key="14">
    <source>
        <dbReference type="PROSITE" id="PS50261"/>
    </source>
</evidence>
<feature type="transmembrane region" description="Helical" evidence="11">
    <location>
        <begin position="348"/>
        <end position="366"/>
    </location>
</feature>
<dbReference type="GO" id="GO:0042813">
    <property type="term" value="F:Wnt receptor activity"/>
    <property type="evidence" value="ECO:0007669"/>
    <property type="project" value="TreeGrafter"/>
</dbReference>
<dbReference type="PROSITE" id="PS50261">
    <property type="entry name" value="G_PROTEIN_RECEP_F2_4"/>
    <property type="match status" value="1"/>
</dbReference>
<dbReference type="GO" id="GO:0017147">
    <property type="term" value="F:Wnt-protein binding"/>
    <property type="evidence" value="ECO:0007669"/>
    <property type="project" value="TreeGrafter"/>
</dbReference>
<keyword evidence="5 11" id="KW-1133">Transmembrane helix</keyword>
<dbReference type="InterPro" id="IPR017981">
    <property type="entry name" value="GPCR_2-like_7TM"/>
</dbReference>
<evidence type="ECO:0000256" key="12">
    <source>
        <dbReference type="SAM" id="SignalP"/>
    </source>
</evidence>
<proteinExistence type="inferred from homology"/>
<dbReference type="GO" id="GO:0060070">
    <property type="term" value="P:canonical Wnt signaling pathway"/>
    <property type="evidence" value="ECO:0007669"/>
    <property type="project" value="TreeGrafter"/>
</dbReference>
<comment type="caution">
    <text evidence="15">The sequence shown here is derived from an EMBL/GenBank/DDBJ whole genome shotgun (WGS) entry which is preliminary data.</text>
</comment>
<accession>A0A1Y3EWA5</accession>
<evidence type="ECO:0000256" key="3">
    <source>
        <dbReference type="ARBA" id="ARBA00022473"/>
    </source>
</evidence>
<comment type="subcellular location">
    <subcellularLocation>
        <location evidence="1">Membrane</location>
        <topology evidence="1">Multi-pass membrane protein</topology>
    </subcellularLocation>
</comment>
<feature type="transmembrane region" description="Helical" evidence="11">
    <location>
        <begin position="415"/>
        <end position="434"/>
    </location>
</feature>
<protein>
    <submittedName>
        <fullName evidence="15">Fz domain protein</fullName>
    </submittedName>
</protein>
<feature type="compositionally biased region" description="Basic and acidic residues" evidence="10">
    <location>
        <begin position="265"/>
        <end position="276"/>
    </location>
</feature>
<dbReference type="InterPro" id="IPR036790">
    <property type="entry name" value="Frizzled_dom_sf"/>
</dbReference>
<dbReference type="PRINTS" id="PR00489">
    <property type="entry name" value="FRIZZLED"/>
</dbReference>
<gene>
    <name evidence="15" type="ORF">D917_06450</name>
</gene>
<feature type="transmembrane region" description="Helical" evidence="11">
    <location>
        <begin position="315"/>
        <end position="336"/>
    </location>
</feature>
<dbReference type="Pfam" id="PF01534">
    <property type="entry name" value="Frizzled"/>
    <property type="match status" value="1"/>
</dbReference>
<dbReference type="InterPro" id="IPR020067">
    <property type="entry name" value="Frizzled_dom"/>
</dbReference>
<feature type="transmembrane region" description="Helical" evidence="11">
    <location>
        <begin position="446"/>
        <end position="465"/>
    </location>
</feature>
<dbReference type="SUPFAM" id="SSF63501">
    <property type="entry name" value="Frizzled cysteine-rich domain"/>
    <property type="match status" value="1"/>
</dbReference>
<dbReference type="PANTHER" id="PTHR11309">
    <property type="entry name" value="FRIZZLED"/>
    <property type="match status" value="1"/>
</dbReference>
<name>A0A1Y3EWA5_9BILA</name>
<feature type="chain" id="PRO_5011007372" evidence="12">
    <location>
        <begin position="29"/>
        <end position="794"/>
    </location>
</feature>
<dbReference type="GO" id="GO:0035567">
    <property type="term" value="P:non-canonical Wnt signaling pathway"/>
    <property type="evidence" value="ECO:0007669"/>
    <property type="project" value="TreeGrafter"/>
</dbReference>
<dbReference type="SMART" id="SM00063">
    <property type="entry name" value="FRI"/>
    <property type="match status" value="1"/>
</dbReference>
<dbReference type="Gene3D" id="1.10.2000.10">
    <property type="entry name" value="Frizzled cysteine-rich domain"/>
    <property type="match status" value="1"/>
</dbReference>
<evidence type="ECO:0000256" key="4">
    <source>
        <dbReference type="ARBA" id="ARBA00022692"/>
    </source>
</evidence>
<dbReference type="AlphaFoldDB" id="A0A1Y3EWA5"/>
<reference evidence="15 16" key="1">
    <citation type="submission" date="2015-04" db="EMBL/GenBank/DDBJ databases">
        <title>Draft genome of the roundworm Trichinella nativa.</title>
        <authorList>
            <person name="Mitreva M."/>
        </authorList>
    </citation>
    <scope>NUCLEOTIDE SEQUENCE [LARGE SCALE GENOMIC DNA]</scope>
    <source>
        <strain evidence="15 16">ISS45</strain>
    </source>
</reference>
<feature type="domain" description="FZ" evidence="13">
    <location>
        <begin position="46"/>
        <end position="167"/>
    </location>
</feature>
<feature type="disulfide bond" evidence="9">
    <location>
        <begin position="51"/>
        <end position="112"/>
    </location>
</feature>
<keyword evidence="7 9" id="KW-1015">Disulfide bond</keyword>
<dbReference type="InterPro" id="IPR015526">
    <property type="entry name" value="Frizzled/SFRP"/>
</dbReference>
<dbReference type="EMBL" id="LVZM01003221">
    <property type="protein sequence ID" value="OUC48067.1"/>
    <property type="molecule type" value="Genomic_DNA"/>
</dbReference>
<feature type="transmembrane region" description="Helical" evidence="11">
    <location>
        <begin position="613"/>
        <end position="633"/>
    </location>
</feature>
<feature type="domain" description="G-protein coupled receptors family 2 profile 2" evidence="14">
    <location>
        <begin position="314"/>
        <end position="511"/>
    </location>
</feature>
<feature type="transmembrane region" description="Helical" evidence="11">
    <location>
        <begin position="573"/>
        <end position="593"/>
    </location>
</feature>
<evidence type="ECO:0000256" key="2">
    <source>
        <dbReference type="ARBA" id="ARBA00008077"/>
    </source>
</evidence>
<dbReference type="PROSITE" id="PS50038">
    <property type="entry name" value="FZ"/>
    <property type="match status" value="1"/>
</dbReference>
<keyword evidence="12" id="KW-0732">Signal</keyword>